<dbReference type="HOGENOM" id="CLU_011171_2_0_1"/>
<dbReference type="GO" id="GO:0140664">
    <property type="term" value="F:ATP-dependent DNA damage sensor activity"/>
    <property type="evidence" value="ECO:0007669"/>
    <property type="project" value="InterPro"/>
</dbReference>
<feature type="compositionally biased region" description="Polar residues" evidence="3">
    <location>
        <begin position="396"/>
        <end position="412"/>
    </location>
</feature>
<feature type="compositionally biased region" description="Low complexity" evidence="3">
    <location>
        <begin position="502"/>
        <end position="522"/>
    </location>
</feature>
<comment type="similarity">
    <text evidence="1">Belongs to the DNA mismatch repair MutL/HexB family.</text>
</comment>
<feature type="compositionally biased region" description="Polar residues" evidence="3">
    <location>
        <begin position="630"/>
        <end position="644"/>
    </location>
</feature>
<reference evidence="6" key="1">
    <citation type="journal article" date="2014" name="Nat. Commun.">
        <title>Genomic adaptations of the halophilic Dead Sea filamentous fungus Eurotium rubrum.</title>
        <authorList>
            <person name="Kis-Papo T."/>
            <person name="Weig A.R."/>
            <person name="Riley R."/>
            <person name="Persoh D."/>
            <person name="Salamov A."/>
            <person name="Sun H."/>
            <person name="Lipzen A."/>
            <person name="Wasser S.P."/>
            <person name="Rambold G."/>
            <person name="Grigoriev I.V."/>
            <person name="Nevo E."/>
        </authorList>
    </citation>
    <scope>NUCLEOTIDE SEQUENCE [LARGE SCALE GENOMIC DNA]</scope>
    <source>
        <strain evidence="6">CBS 135680</strain>
    </source>
</reference>
<dbReference type="InterPro" id="IPR020568">
    <property type="entry name" value="Ribosomal_Su5_D2-typ_SF"/>
</dbReference>
<feature type="compositionally biased region" description="Polar residues" evidence="3">
    <location>
        <begin position="453"/>
        <end position="483"/>
    </location>
</feature>
<feature type="region of interest" description="Disordered" evidence="3">
    <location>
        <begin position="393"/>
        <end position="609"/>
    </location>
</feature>
<evidence type="ECO:0000313" key="6">
    <source>
        <dbReference type="Proteomes" id="UP000019804"/>
    </source>
</evidence>
<keyword evidence="6" id="KW-1185">Reference proteome</keyword>
<dbReference type="STRING" id="1388766.A0A017S4A9"/>
<dbReference type="RefSeq" id="XP_040635482.1">
    <property type="nucleotide sequence ID" value="XM_040780406.1"/>
</dbReference>
<dbReference type="PROSITE" id="PS00058">
    <property type="entry name" value="DNA_MISMATCH_REPAIR_1"/>
    <property type="match status" value="1"/>
</dbReference>
<dbReference type="SUPFAM" id="SSF54211">
    <property type="entry name" value="Ribosomal protein S5 domain 2-like"/>
    <property type="match status" value="1"/>
</dbReference>
<evidence type="ECO:0000256" key="1">
    <source>
        <dbReference type="ARBA" id="ARBA00006082"/>
    </source>
</evidence>
<keyword evidence="2" id="KW-0227">DNA damage</keyword>
<dbReference type="InterPro" id="IPR038973">
    <property type="entry name" value="MutL/Mlh/Pms-like"/>
</dbReference>
<dbReference type="InterPro" id="IPR013507">
    <property type="entry name" value="DNA_mismatch_S5_2-like"/>
</dbReference>
<evidence type="ECO:0000256" key="3">
    <source>
        <dbReference type="SAM" id="MobiDB-lite"/>
    </source>
</evidence>
<dbReference type="SUPFAM" id="SSF55874">
    <property type="entry name" value="ATPase domain of HSP90 chaperone/DNA topoisomerase II/histidine kinase"/>
    <property type="match status" value="1"/>
</dbReference>
<feature type="compositionally biased region" description="Polar residues" evidence="3">
    <location>
        <begin position="534"/>
        <end position="546"/>
    </location>
</feature>
<feature type="compositionally biased region" description="Basic and acidic residues" evidence="3">
    <location>
        <begin position="548"/>
        <end position="557"/>
    </location>
</feature>
<dbReference type="InterPro" id="IPR003594">
    <property type="entry name" value="HATPase_dom"/>
</dbReference>
<dbReference type="AlphaFoldDB" id="A0A017S4A9"/>
<dbReference type="EMBL" id="KK088441">
    <property type="protein sequence ID" value="EYE91792.1"/>
    <property type="molecule type" value="Genomic_DNA"/>
</dbReference>
<feature type="compositionally biased region" description="Polar residues" evidence="3">
    <location>
        <begin position="492"/>
        <end position="501"/>
    </location>
</feature>
<dbReference type="PANTHER" id="PTHR10073:SF41">
    <property type="entry name" value="MISMATCH REPAIR PROTEIN, PUTATIVE (AFU_ORTHOLOGUE AFUA_8G05820)-RELATED"/>
    <property type="match status" value="1"/>
</dbReference>
<accession>A0A017S4A9</accession>
<dbReference type="NCBIfam" id="TIGR00585">
    <property type="entry name" value="mutl"/>
    <property type="match status" value="1"/>
</dbReference>
<gene>
    <name evidence="5" type="ORF">EURHEDRAFT_405716</name>
</gene>
<name>A0A017S4A9_ASPRC</name>
<dbReference type="SMART" id="SM01340">
    <property type="entry name" value="DNA_mis_repair"/>
    <property type="match status" value="1"/>
</dbReference>
<protein>
    <recommendedName>
        <fullName evidence="4">DNA mismatch repair protein S5 domain-containing protein</fullName>
    </recommendedName>
</protein>
<dbReference type="GO" id="GO:0005524">
    <property type="term" value="F:ATP binding"/>
    <property type="evidence" value="ECO:0007669"/>
    <property type="project" value="InterPro"/>
</dbReference>
<feature type="region of interest" description="Disordered" evidence="3">
    <location>
        <begin position="728"/>
        <end position="752"/>
    </location>
</feature>
<dbReference type="Pfam" id="PF01119">
    <property type="entry name" value="DNA_mis_repair"/>
    <property type="match status" value="1"/>
</dbReference>
<dbReference type="InterPro" id="IPR014762">
    <property type="entry name" value="DNA_mismatch_repair_CS"/>
</dbReference>
<dbReference type="Proteomes" id="UP000019804">
    <property type="component" value="Unassembled WGS sequence"/>
</dbReference>
<dbReference type="InterPro" id="IPR014721">
    <property type="entry name" value="Ribsml_uS5_D2-typ_fold_subgr"/>
</dbReference>
<dbReference type="GO" id="GO:0032389">
    <property type="term" value="C:MutLalpha complex"/>
    <property type="evidence" value="ECO:0007669"/>
    <property type="project" value="TreeGrafter"/>
</dbReference>
<dbReference type="Pfam" id="PF02518">
    <property type="entry name" value="HATPase_c"/>
    <property type="match status" value="1"/>
</dbReference>
<dbReference type="OrthoDB" id="10263226at2759"/>
<proteinExistence type="inferred from homology"/>
<dbReference type="GO" id="GO:0061982">
    <property type="term" value="P:meiosis I cell cycle process"/>
    <property type="evidence" value="ECO:0007669"/>
    <property type="project" value="UniProtKB-ARBA"/>
</dbReference>
<dbReference type="GO" id="GO:0006298">
    <property type="term" value="P:mismatch repair"/>
    <property type="evidence" value="ECO:0007669"/>
    <property type="project" value="InterPro"/>
</dbReference>
<feature type="domain" description="DNA mismatch repair protein S5" evidence="4">
    <location>
        <begin position="219"/>
        <end position="354"/>
    </location>
</feature>
<dbReference type="PANTHER" id="PTHR10073">
    <property type="entry name" value="DNA MISMATCH REPAIR PROTEIN MLH, PMS, MUTL"/>
    <property type="match status" value="1"/>
</dbReference>
<dbReference type="GeneID" id="63695530"/>
<feature type="compositionally biased region" description="Polar residues" evidence="3">
    <location>
        <begin position="728"/>
        <end position="750"/>
    </location>
</feature>
<feature type="compositionally biased region" description="Basic and acidic residues" evidence="3">
    <location>
        <begin position="439"/>
        <end position="449"/>
    </location>
</feature>
<dbReference type="GO" id="GO:0030983">
    <property type="term" value="F:mismatched DNA binding"/>
    <property type="evidence" value="ECO:0007669"/>
    <property type="project" value="InterPro"/>
</dbReference>
<feature type="region of interest" description="Disordered" evidence="3">
    <location>
        <begin position="628"/>
        <end position="651"/>
    </location>
</feature>
<sequence length="882" mass="97609">MPITALPQNIVRAIGSTSVITDPCSIVKELLENALDASASSVFVEISQNTLDVIQVKDNGHGIPSEDHAVVCRRTFTSKIQTVEDLRKIGGSSLGFRGEALASVAEMSRNVAVTTRVAAEVVGSAIKYGRNGELVSSQRTSHPVGTTVKITDFLKHIPVRKQMALKSAGKTLSKIKKLLQTYAVCQPTKRLSLKVIKAKNESNNWMYSGSQTASVSDAALKIVGTDVASNCTIKEWPLEDDSADYKVVALLAKKDADFTRVNNAGQYFGVDGRPLANGRGVTRDITKLYKNYLRSVSSCGGESESINDPFLCLQIECTPGSYDVNIEPAKDDVLFEDTQRILSLVEDLFREMYGNITGPFQKKQSSNKGKERASCNDGFELLMARKSPVPSALQVPATSSDSVPSFITSSSGFRRPSLPNDPRDIEVNTWPVGKNSQDGCRRGSGDREALNPWSMTKLNSPFRTPMGTQAGPSSVPLITNTTREPVRRQRSENQMSPTPSRSSVLLSPPASNSNPNSTSTSPMDARPLSDEQYTRASPTASIQGSTRKARERDRERYGNGALDTWFSRITQPGLRENEDHWPENEEEEEYSSTQLAKTRLGSSEQSPSNTLEAFEDLSTQNGIGNMKATRASSQPLTQDQGSSRDPSRVAEVANKRQELPVMEKWSARLHQLSEPQPNPEVEQALDFERRKKEAIIQRREEIRNRLETPPSTNSPHHSRYLAARATLNSRSNEQQSQLPFTPESSTSKSMLSPFDPRAYLIRQNVFPQEQPQNAKARRIQTSKLPLEKIPDGHDLHDVCLIMPFDVSGLTNSIEGHLTHDLYTQCGGDFAAFTESRSEDSYTFDLWKYRLSDLINENYETRDSGVPRLDLNLSNICHLPESD</sequence>
<dbReference type="Gene3D" id="3.30.230.10">
    <property type="match status" value="1"/>
</dbReference>
<evidence type="ECO:0000313" key="5">
    <source>
        <dbReference type="EMBL" id="EYE91792.1"/>
    </source>
</evidence>
<dbReference type="FunFam" id="3.30.565.10:FF:000017">
    <property type="entry name" value="PMS1 homolog 1, mismatch repair system component"/>
    <property type="match status" value="1"/>
</dbReference>
<dbReference type="Gene3D" id="3.30.565.10">
    <property type="entry name" value="Histidine kinase-like ATPase, C-terminal domain"/>
    <property type="match status" value="1"/>
</dbReference>
<dbReference type="InterPro" id="IPR002099">
    <property type="entry name" value="MutL/Mlh/PMS"/>
</dbReference>
<organism evidence="5 6">
    <name type="scientific">Aspergillus ruber (strain CBS 135680)</name>
    <dbReference type="NCBI Taxonomy" id="1388766"/>
    <lineage>
        <taxon>Eukaryota</taxon>
        <taxon>Fungi</taxon>
        <taxon>Dikarya</taxon>
        <taxon>Ascomycota</taxon>
        <taxon>Pezizomycotina</taxon>
        <taxon>Eurotiomycetes</taxon>
        <taxon>Eurotiomycetidae</taxon>
        <taxon>Eurotiales</taxon>
        <taxon>Aspergillaceae</taxon>
        <taxon>Aspergillus</taxon>
        <taxon>Aspergillus subgen. Aspergillus</taxon>
    </lineage>
</organism>
<dbReference type="InterPro" id="IPR036890">
    <property type="entry name" value="HATPase_C_sf"/>
</dbReference>
<evidence type="ECO:0000259" key="4">
    <source>
        <dbReference type="SMART" id="SM01340"/>
    </source>
</evidence>
<feature type="compositionally biased region" description="Polar residues" evidence="3">
    <location>
        <begin position="591"/>
        <end position="609"/>
    </location>
</feature>
<evidence type="ECO:0000256" key="2">
    <source>
        <dbReference type="ARBA" id="ARBA00022763"/>
    </source>
</evidence>
<dbReference type="GO" id="GO:0016887">
    <property type="term" value="F:ATP hydrolysis activity"/>
    <property type="evidence" value="ECO:0007669"/>
    <property type="project" value="InterPro"/>
</dbReference>